<keyword evidence="3" id="KW-0378">Hydrolase</keyword>
<evidence type="ECO:0000313" key="3">
    <source>
        <dbReference type="EMBL" id="MFG6465048.1"/>
    </source>
</evidence>
<dbReference type="SUPFAM" id="SSF56601">
    <property type="entry name" value="beta-lactamase/transpeptidase-like"/>
    <property type="match status" value="1"/>
</dbReference>
<dbReference type="EC" id="3.-.-.-" evidence="3"/>
<name>A0ABW7GSZ9_9BURK</name>
<evidence type="ECO:0000313" key="4">
    <source>
        <dbReference type="Proteomes" id="UP001606303"/>
    </source>
</evidence>
<dbReference type="Proteomes" id="UP001606303">
    <property type="component" value="Unassembled WGS sequence"/>
</dbReference>
<gene>
    <name evidence="3" type="ORF">ACG01O_00360</name>
</gene>
<feature type="signal peptide" evidence="1">
    <location>
        <begin position="1"/>
        <end position="22"/>
    </location>
</feature>
<dbReference type="GO" id="GO:0016787">
    <property type="term" value="F:hydrolase activity"/>
    <property type="evidence" value="ECO:0007669"/>
    <property type="project" value="UniProtKB-KW"/>
</dbReference>
<dbReference type="InterPro" id="IPR050789">
    <property type="entry name" value="Diverse_Enzym_Activities"/>
</dbReference>
<dbReference type="PANTHER" id="PTHR43283:SF14">
    <property type="entry name" value="BLL8153 PROTEIN"/>
    <property type="match status" value="1"/>
</dbReference>
<dbReference type="InterPro" id="IPR001466">
    <property type="entry name" value="Beta-lactam-related"/>
</dbReference>
<protein>
    <submittedName>
        <fullName evidence="3">Serine hydrolase domain-containing protein</fullName>
        <ecNumber evidence="3">3.-.-.-</ecNumber>
    </submittedName>
</protein>
<comment type="caution">
    <text evidence="3">The sequence shown here is derived from an EMBL/GenBank/DDBJ whole genome shotgun (WGS) entry which is preliminary data.</text>
</comment>
<reference evidence="3 4" key="1">
    <citation type="submission" date="2024-08" db="EMBL/GenBank/DDBJ databases">
        <authorList>
            <person name="Lu H."/>
        </authorList>
    </citation>
    <scope>NUCLEOTIDE SEQUENCE [LARGE SCALE GENOMIC DNA]</scope>
    <source>
        <strain evidence="3 4">BYS87W</strain>
    </source>
</reference>
<organism evidence="3 4">
    <name type="scientific">Pelomonas baiyunensis</name>
    <dbReference type="NCBI Taxonomy" id="3299026"/>
    <lineage>
        <taxon>Bacteria</taxon>
        <taxon>Pseudomonadati</taxon>
        <taxon>Pseudomonadota</taxon>
        <taxon>Betaproteobacteria</taxon>
        <taxon>Burkholderiales</taxon>
        <taxon>Sphaerotilaceae</taxon>
        <taxon>Roseateles</taxon>
    </lineage>
</organism>
<feature type="chain" id="PRO_5046402103" evidence="1">
    <location>
        <begin position="23"/>
        <end position="415"/>
    </location>
</feature>
<dbReference type="Gene3D" id="3.40.710.10">
    <property type="entry name" value="DD-peptidase/beta-lactamase superfamily"/>
    <property type="match status" value="1"/>
</dbReference>
<dbReference type="InterPro" id="IPR012338">
    <property type="entry name" value="Beta-lactam/transpept-like"/>
</dbReference>
<proteinExistence type="predicted"/>
<dbReference type="EMBL" id="JBIGIB010000001">
    <property type="protein sequence ID" value="MFG6465048.1"/>
    <property type="molecule type" value="Genomic_DNA"/>
</dbReference>
<keyword evidence="4" id="KW-1185">Reference proteome</keyword>
<evidence type="ECO:0000256" key="1">
    <source>
        <dbReference type="SAM" id="SignalP"/>
    </source>
</evidence>
<feature type="domain" description="Beta-lactamase-related" evidence="2">
    <location>
        <begin position="98"/>
        <end position="381"/>
    </location>
</feature>
<keyword evidence="1" id="KW-0732">Signal</keyword>
<dbReference type="RefSeq" id="WP_394379886.1">
    <property type="nucleotide sequence ID" value="NZ_JBIGIB010000001.1"/>
</dbReference>
<evidence type="ECO:0000259" key="2">
    <source>
        <dbReference type="Pfam" id="PF00144"/>
    </source>
</evidence>
<dbReference type="PANTHER" id="PTHR43283">
    <property type="entry name" value="BETA-LACTAMASE-RELATED"/>
    <property type="match status" value="1"/>
</dbReference>
<dbReference type="Pfam" id="PF00144">
    <property type="entry name" value="Beta-lactamase"/>
    <property type="match status" value="1"/>
</dbReference>
<accession>A0ABW7GSZ9</accession>
<sequence>MTPIARSLPALLLLITTGLAVAAPDEEALGKAAGYPAAKTRADAFREPYLVGSFSGMDSFLPSCTLAPAAEPLALKKAASEPTFRYRFAGRSLTLDDYLQRQRVTGLLVLKDGEIVAERYNYERTPAMRMLSNSMAKTITALAVMKAVEEGAIRSLDDRAQAYVPALEGSLYGQTRLVDLMRMASGARYVENYTPDDDRAVFLGVARRQGTLAALKSITERADPPGERFNYAGPQTEVLGQVLQGATGRSLCDYVAEKLWRPLGAEAMATWLLNPVDQQPLAQGGFNATVRDYARLGWLLAQDGRGPQGEVLKRDTLLAMTDASRQPEAFRPGRMEHHGKSYLGYGFQVWLMPGSHRRFVLQGIHGQAILVDPELKLVVVHTAVGKDASGDASGHHLGAERDALLRGIVARYGNW</sequence>